<proteinExistence type="predicted"/>
<sequence length="41" mass="4734">MAIGELYRGLEPTDILILMRSECALGFEFSNLGKIVFFQYF</sequence>
<dbReference type="AlphaFoldDB" id="A0A5E7UI18"/>
<dbReference type="Proteomes" id="UP000381378">
    <property type="component" value="Unassembled WGS sequence"/>
</dbReference>
<reference evidence="1 2" key="1">
    <citation type="submission" date="2019-09" db="EMBL/GenBank/DDBJ databases">
        <authorList>
            <person name="Chandra G."/>
            <person name="Truman W A."/>
        </authorList>
    </citation>
    <scope>NUCLEOTIDE SEQUENCE [LARGE SCALE GENOMIC DNA]</scope>
    <source>
        <strain evidence="1">PS928</strain>
    </source>
</reference>
<evidence type="ECO:0000313" key="1">
    <source>
        <dbReference type="EMBL" id="VVQ10075.1"/>
    </source>
</evidence>
<dbReference type="EMBL" id="CABVJF010000013">
    <property type="protein sequence ID" value="VVQ10075.1"/>
    <property type="molecule type" value="Genomic_DNA"/>
</dbReference>
<gene>
    <name evidence="1" type="ORF">PS928_03578</name>
</gene>
<accession>A0A5E7UI18</accession>
<organism evidence="1 2">
    <name type="scientific">Pseudomonas fluorescens</name>
    <dbReference type="NCBI Taxonomy" id="294"/>
    <lineage>
        <taxon>Bacteria</taxon>
        <taxon>Pseudomonadati</taxon>
        <taxon>Pseudomonadota</taxon>
        <taxon>Gammaproteobacteria</taxon>
        <taxon>Pseudomonadales</taxon>
        <taxon>Pseudomonadaceae</taxon>
        <taxon>Pseudomonas</taxon>
    </lineage>
</organism>
<protein>
    <submittedName>
        <fullName evidence="1">Uncharacterized protein</fullName>
    </submittedName>
</protein>
<evidence type="ECO:0000313" key="2">
    <source>
        <dbReference type="Proteomes" id="UP000381378"/>
    </source>
</evidence>
<name>A0A5E7UI18_PSEFL</name>